<evidence type="ECO:0000256" key="2">
    <source>
        <dbReference type="ARBA" id="ARBA00022723"/>
    </source>
</evidence>
<keyword evidence="8" id="KW-1185">Reference proteome</keyword>
<keyword evidence="4 5" id="KW-0408">Iron</keyword>
<comment type="caution">
    <text evidence="7">The sequence shown here is derived from an EMBL/GenBank/DDBJ whole genome shotgun (WGS) entry which is preliminary data.</text>
</comment>
<dbReference type="GO" id="GO:0006629">
    <property type="term" value="P:lipid metabolic process"/>
    <property type="evidence" value="ECO:0007669"/>
    <property type="project" value="UniProtKB-ARBA"/>
</dbReference>
<evidence type="ECO:0000256" key="6">
    <source>
        <dbReference type="RuleBase" id="RU000461"/>
    </source>
</evidence>
<dbReference type="SUPFAM" id="SSF48264">
    <property type="entry name" value="Cytochrome P450"/>
    <property type="match status" value="1"/>
</dbReference>
<evidence type="ECO:0000256" key="3">
    <source>
        <dbReference type="ARBA" id="ARBA00023002"/>
    </source>
</evidence>
<evidence type="ECO:0000256" key="1">
    <source>
        <dbReference type="ARBA" id="ARBA00010617"/>
    </source>
</evidence>
<dbReference type="GO" id="GO:0020037">
    <property type="term" value="F:heme binding"/>
    <property type="evidence" value="ECO:0007669"/>
    <property type="project" value="InterPro"/>
</dbReference>
<dbReference type="PROSITE" id="PS00086">
    <property type="entry name" value="CYTOCHROME_P450"/>
    <property type="match status" value="1"/>
</dbReference>
<comment type="cofactor">
    <cofactor evidence="5">
        <name>heme</name>
        <dbReference type="ChEBI" id="CHEBI:30413"/>
    </cofactor>
</comment>
<evidence type="ECO:0000313" key="8">
    <source>
        <dbReference type="Proteomes" id="UP000037035"/>
    </source>
</evidence>
<dbReference type="VEuPathDB" id="FungiDB:VP01_351g4"/>
<sequence>MHHSRDRDMYSVDAFKLSDSISDLSRPLEACTRMALKYGPGFSITVPGVRIIDISKPEWLEYIQKTNFDNYEKGIMFRSLMVDLFGDGILVIDGASWKRARMVTARMFHAGTFKTVIEPSVNQSLDGHLQVLRSASDEGRDLDFCNLFTRLTLDSFVKMTFGRTLGLYEEQSTTDVEAAASDKHVSSPKVFAEAFDFAQKQMDFRFTVMTGWELYEKVNHRVGQKMKRSIGTIHDYAYTLIDERLAKISSDEDFTNRETFQHDFLGLMMAFHHQREHNLNREELRDACLSFLLAGRDATAQAMSWCIFHLLMNKDMVRKIREEADQLLGSYPSNHGRVTHDNYKQFTYTYSALLETLRLHPPVPKNLKFAKTDDVIPGGPTIEAGDCVTWSDWQMARDPKVWGPDCGQFKPERWIDETGKMQSFGNFKFHAFNGGPRLCLGMNMALFINVATIVEMLHNFDLDFSEGWLENVPKSGELDGVKTDYPTPQYQPSLTLPMKNAMMISVEIPCRRGQMLKLLMADF</sequence>
<keyword evidence="6" id="KW-0503">Monooxygenase</keyword>
<reference evidence="7 8" key="1">
    <citation type="submission" date="2015-08" db="EMBL/GenBank/DDBJ databases">
        <title>Next Generation Sequencing and Analysis of the Genome of Puccinia sorghi L Schw, the Causal Agent of Maize Common Rust.</title>
        <authorList>
            <person name="Rochi L."/>
            <person name="Burguener G."/>
            <person name="Darino M."/>
            <person name="Turjanski A."/>
            <person name="Kreff E."/>
            <person name="Dieguez M.J."/>
            <person name="Sacco F."/>
        </authorList>
    </citation>
    <scope>NUCLEOTIDE SEQUENCE [LARGE SCALE GENOMIC DNA]</scope>
    <source>
        <strain evidence="7 8">RO10H11247</strain>
    </source>
</reference>
<dbReference type="GO" id="GO:0004497">
    <property type="term" value="F:monooxygenase activity"/>
    <property type="evidence" value="ECO:0007669"/>
    <property type="project" value="UniProtKB-KW"/>
</dbReference>
<dbReference type="Pfam" id="PF00067">
    <property type="entry name" value="p450"/>
    <property type="match status" value="1"/>
</dbReference>
<dbReference type="STRING" id="27349.A0A0L6UVI9"/>
<keyword evidence="2 5" id="KW-0479">Metal-binding</keyword>
<keyword evidence="3 6" id="KW-0560">Oxidoreductase</keyword>
<name>A0A0L6UVI9_9BASI</name>
<protein>
    <recommendedName>
        <fullName evidence="9">Cytochrome P450</fullName>
    </recommendedName>
</protein>
<dbReference type="GO" id="GO:0005506">
    <property type="term" value="F:iron ion binding"/>
    <property type="evidence" value="ECO:0007669"/>
    <property type="project" value="InterPro"/>
</dbReference>
<evidence type="ECO:0000256" key="4">
    <source>
        <dbReference type="ARBA" id="ARBA00023004"/>
    </source>
</evidence>
<organism evidence="7 8">
    <name type="scientific">Puccinia sorghi</name>
    <dbReference type="NCBI Taxonomy" id="27349"/>
    <lineage>
        <taxon>Eukaryota</taxon>
        <taxon>Fungi</taxon>
        <taxon>Dikarya</taxon>
        <taxon>Basidiomycota</taxon>
        <taxon>Pucciniomycotina</taxon>
        <taxon>Pucciniomycetes</taxon>
        <taxon>Pucciniales</taxon>
        <taxon>Pucciniaceae</taxon>
        <taxon>Puccinia</taxon>
    </lineage>
</organism>
<dbReference type="InterPro" id="IPR036396">
    <property type="entry name" value="Cyt_P450_sf"/>
</dbReference>
<evidence type="ECO:0000256" key="5">
    <source>
        <dbReference type="PIRSR" id="PIRSR602401-1"/>
    </source>
</evidence>
<dbReference type="AlphaFoldDB" id="A0A0L6UVI9"/>
<dbReference type="Proteomes" id="UP000037035">
    <property type="component" value="Unassembled WGS sequence"/>
</dbReference>
<proteinExistence type="inferred from homology"/>
<feature type="binding site" description="axial binding residue" evidence="5">
    <location>
        <position position="439"/>
    </location>
    <ligand>
        <name>heme</name>
        <dbReference type="ChEBI" id="CHEBI:30413"/>
    </ligand>
    <ligandPart>
        <name>Fe</name>
        <dbReference type="ChEBI" id="CHEBI:18248"/>
    </ligandPart>
</feature>
<dbReference type="PRINTS" id="PR00463">
    <property type="entry name" value="EP450I"/>
</dbReference>
<comment type="similarity">
    <text evidence="1 6">Belongs to the cytochrome P450 family.</text>
</comment>
<dbReference type="PRINTS" id="PR00385">
    <property type="entry name" value="P450"/>
</dbReference>
<evidence type="ECO:0000313" key="7">
    <source>
        <dbReference type="EMBL" id="KNZ52566.1"/>
    </source>
</evidence>
<dbReference type="GO" id="GO:0016705">
    <property type="term" value="F:oxidoreductase activity, acting on paired donors, with incorporation or reduction of molecular oxygen"/>
    <property type="evidence" value="ECO:0007669"/>
    <property type="project" value="InterPro"/>
</dbReference>
<evidence type="ECO:0008006" key="9">
    <source>
        <dbReference type="Google" id="ProtNLM"/>
    </source>
</evidence>
<gene>
    <name evidence="7" type="ORF">VP01_351g4</name>
</gene>
<dbReference type="InterPro" id="IPR017972">
    <property type="entry name" value="Cyt_P450_CS"/>
</dbReference>
<accession>A0A0L6UVI9</accession>
<dbReference type="PANTHER" id="PTHR24296">
    <property type="entry name" value="CYTOCHROME P450"/>
    <property type="match status" value="1"/>
</dbReference>
<dbReference type="OrthoDB" id="1470350at2759"/>
<dbReference type="InterPro" id="IPR002401">
    <property type="entry name" value="Cyt_P450_E_grp-I"/>
</dbReference>
<dbReference type="EMBL" id="LAVV01008524">
    <property type="protein sequence ID" value="KNZ52566.1"/>
    <property type="molecule type" value="Genomic_DNA"/>
</dbReference>
<keyword evidence="5 6" id="KW-0349">Heme</keyword>
<dbReference type="Gene3D" id="1.10.630.10">
    <property type="entry name" value="Cytochrome P450"/>
    <property type="match status" value="1"/>
</dbReference>
<dbReference type="InterPro" id="IPR001128">
    <property type="entry name" value="Cyt_P450"/>
</dbReference>